<proteinExistence type="predicted"/>
<reference evidence="9" key="1">
    <citation type="submission" date="2021-03" db="EMBL/GenBank/DDBJ databases">
        <title>Leucobacter chromiisoli sp. nov., isolated from chromium-containing soil of chemical plant.</title>
        <authorList>
            <person name="Xu Z."/>
        </authorList>
    </citation>
    <scope>NUCLEOTIDE SEQUENCE</scope>
    <source>
        <strain evidence="9">S27</strain>
    </source>
</reference>
<evidence type="ECO:0000256" key="1">
    <source>
        <dbReference type="ARBA" id="ARBA00004651"/>
    </source>
</evidence>
<dbReference type="Gene3D" id="1.20.1250.20">
    <property type="entry name" value="MFS general substrate transporter like domains"/>
    <property type="match status" value="1"/>
</dbReference>
<dbReference type="Gene3D" id="1.20.1720.10">
    <property type="entry name" value="Multidrug resistance protein D"/>
    <property type="match status" value="1"/>
</dbReference>
<evidence type="ECO:0000256" key="7">
    <source>
        <dbReference type="SAM" id="Phobius"/>
    </source>
</evidence>
<name>A0A939S8U8_9MICO</name>
<dbReference type="InterPro" id="IPR011701">
    <property type="entry name" value="MFS"/>
</dbReference>
<feature type="transmembrane region" description="Helical" evidence="7">
    <location>
        <begin position="24"/>
        <end position="42"/>
    </location>
</feature>
<dbReference type="SUPFAM" id="SSF103473">
    <property type="entry name" value="MFS general substrate transporter"/>
    <property type="match status" value="2"/>
</dbReference>
<dbReference type="GO" id="GO:0022857">
    <property type="term" value="F:transmembrane transporter activity"/>
    <property type="evidence" value="ECO:0007669"/>
    <property type="project" value="InterPro"/>
</dbReference>
<evidence type="ECO:0000256" key="3">
    <source>
        <dbReference type="ARBA" id="ARBA00022692"/>
    </source>
</evidence>
<keyword evidence="4 7" id="KW-1133">Transmembrane helix</keyword>
<accession>A0A939S8U8</accession>
<evidence type="ECO:0000313" key="9">
    <source>
        <dbReference type="EMBL" id="MBO1902486.1"/>
    </source>
</evidence>
<dbReference type="Proteomes" id="UP000664382">
    <property type="component" value="Unassembled WGS sequence"/>
</dbReference>
<feature type="domain" description="Major facilitator superfamily (MFS) profile" evidence="8">
    <location>
        <begin position="27"/>
        <end position="473"/>
    </location>
</feature>
<dbReference type="PANTHER" id="PTHR42718:SF9">
    <property type="entry name" value="MAJOR FACILITATOR SUPERFAMILY MULTIDRUG TRANSPORTER MFSC"/>
    <property type="match status" value="1"/>
</dbReference>
<dbReference type="InterPro" id="IPR036259">
    <property type="entry name" value="MFS_trans_sf"/>
</dbReference>
<protein>
    <submittedName>
        <fullName evidence="9">MFS transporter</fullName>
    </submittedName>
</protein>
<feature type="transmembrane region" description="Helical" evidence="7">
    <location>
        <begin position="150"/>
        <end position="174"/>
    </location>
</feature>
<feature type="transmembrane region" description="Helical" evidence="7">
    <location>
        <begin position="118"/>
        <end position="138"/>
    </location>
</feature>
<sequence>MSASASPAHQPAGLASAGTGRGRAWPIVACLSLGGLAFSLLQSMVAPALPGIASDLGTDTASVSWVLTGYLLSASVCTPILGRLGDMVGKRRVLLGSLILLAVGCVAAALAPNLTVLIAARVLQGAAGAIMPLSIGMVRDLLPARQVPVTVGLLSALLGIGGGFGIVLAGPIVTALSWHWLFWLPLVAIAVAIAGVVWFVPESPVRSPGRLDWKGALILSAALVAVLLAVSKGSEWGWTSPATIALTVAGLGGLVVFVLTETRTREPLVDMSLLRRRGVWVTDLVGLLYGFLMYSTFLLIPLLVQLPAATGYGFGLTVTQAGLVFVPTTLMMLIFGPLSGLIGRRTSTRTPLILGAIAVTAGYLVPALGHDQLWQILTACVLTGAGVGLAFAGMSNVIIAHVPPTATGQATSVNTIVRTIGGSIGTATVAAILATHTTGAIPAAAGFTIVFWTGTLVGILAIVLSLFIPKPRHDDHDGDR</sequence>
<keyword evidence="5 7" id="KW-0472">Membrane</keyword>
<feature type="transmembrane region" description="Helical" evidence="7">
    <location>
        <begin position="324"/>
        <end position="343"/>
    </location>
</feature>
<feature type="transmembrane region" description="Helical" evidence="7">
    <location>
        <begin position="236"/>
        <end position="259"/>
    </location>
</feature>
<evidence type="ECO:0000256" key="2">
    <source>
        <dbReference type="ARBA" id="ARBA00022448"/>
    </source>
</evidence>
<evidence type="ECO:0000256" key="5">
    <source>
        <dbReference type="ARBA" id="ARBA00023136"/>
    </source>
</evidence>
<feature type="transmembrane region" description="Helical" evidence="7">
    <location>
        <begin position="440"/>
        <end position="468"/>
    </location>
</feature>
<dbReference type="RefSeq" id="WP_208098255.1">
    <property type="nucleotide sequence ID" value="NZ_JAGDYM010000013.1"/>
</dbReference>
<keyword evidence="10" id="KW-1185">Reference proteome</keyword>
<dbReference type="InterPro" id="IPR020846">
    <property type="entry name" value="MFS_dom"/>
</dbReference>
<feature type="transmembrane region" description="Helical" evidence="7">
    <location>
        <begin position="374"/>
        <end position="394"/>
    </location>
</feature>
<evidence type="ECO:0000256" key="6">
    <source>
        <dbReference type="SAM" id="MobiDB-lite"/>
    </source>
</evidence>
<feature type="transmembrane region" description="Helical" evidence="7">
    <location>
        <begin position="415"/>
        <end position="434"/>
    </location>
</feature>
<dbReference type="Pfam" id="PF07690">
    <property type="entry name" value="MFS_1"/>
    <property type="match status" value="1"/>
</dbReference>
<feature type="transmembrane region" description="Helical" evidence="7">
    <location>
        <begin position="93"/>
        <end position="112"/>
    </location>
</feature>
<dbReference type="PANTHER" id="PTHR42718">
    <property type="entry name" value="MAJOR FACILITATOR SUPERFAMILY MULTIDRUG TRANSPORTER MFSC"/>
    <property type="match status" value="1"/>
</dbReference>
<feature type="transmembrane region" description="Helical" evidence="7">
    <location>
        <begin position="62"/>
        <end position="81"/>
    </location>
</feature>
<comment type="caution">
    <text evidence="9">The sequence shown here is derived from an EMBL/GenBank/DDBJ whole genome shotgun (WGS) entry which is preliminary data.</text>
</comment>
<evidence type="ECO:0000313" key="10">
    <source>
        <dbReference type="Proteomes" id="UP000664382"/>
    </source>
</evidence>
<dbReference type="AlphaFoldDB" id="A0A939S8U8"/>
<comment type="subcellular location">
    <subcellularLocation>
        <location evidence="1">Cell membrane</location>
        <topology evidence="1">Multi-pass membrane protein</topology>
    </subcellularLocation>
</comment>
<evidence type="ECO:0000256" key="4">
    <source>
        <dbReference type="ARBA" id="ARBA00022989"/>
    </source>
</evidence>
<dbReference type="CDD" id="cd17504">
    <property type="entry name" value="MFS_MMR_MDR_like"/>
    <property type="match status" value="1"/>
</dbReference>
<dbReference type="PROSITE" id="PS50850">
    <property type="entry name" value="MFS"/>
    <property type="match status" value="1"/>
</dbReference>
<feature type="transmembrane region" description="Helical" evidence="7">
    <location>
        <begin position="180"/>
        <end position="201"/>
    </location>
</feature>
<feature type="transmembrane region" description="Helical" evidence="7">
    <location>
        <begin position="280"/>
        <end position="304"/>
    </location>
</feature>
<gene>
    <name evidence="9" type="ORF">J4H92_11060</name>
</gene>
<feature type="region of interest" description="Disordered" evidence="6">
    <location>
        <begin position="1"/>
        <end position="20"/>
    </location>
</feature>
<organism evidence="9 10">
    <name type="scientific">Leucobacter weissii</name>
    <dbReference type="NCBI Taxonomy" id="1983706"/>
    <lineage>
        <taxon>Bacteria</taxon>
        <taxon>Bacillati</taxon>
        <taxon>Actinomycetota</taxon>
        <taxon>Actinomycetes</taxon>
        <taxon>Micrococcales</taxon>
        <taxon>Microbacteriaceae</taxon>
        <taxon>Leucobacter</taxon>
    </lineage>
</organism>
<feature type="transmembrane region" description="Helical" evidence="7">
    <location>
        <begin position="213"/>
        <end position="230"/>
    </location>
</feature>
<feature type="transmembrane region" description="Helical" evidence="7">
    <location>
        <begin position="350"/>
        <end position="368"/>
    </location>
</feature>
<dbReference type="EMBL" id="JAGDYM010000013">
    <property type="protein sequence ID" value="MBO1902486.1"/>
    <property type="molecule type" value="Genomic_DNA"/>
</dbReference>
<keyword evidence="2" id="KW-0813">Transport</keyword>
<evidence type="ECO:0000259" key="8">
    <source>
        <dbReference type="PROSITE" id="PS50850"/>
    </source>
</evidence>
<dbReference type="GO" id="GO:0005886">
    <property type="term" value="C:plasma membrane"/>
    <property type="evidence" value="ECO:0007669"/>
    <property type="project" value="UniProtKB-SubCell"/>
</dbReference>
<keyword evidence="3 7" id="KW-0812">Transmembrane</keyword>